<keyword evidence="12 17" id="KW-0456">Lyase</keyword>
<dbReference type="PROSITE" id="PS01050">
    <property type="entry name" value="YJEF_C_2"/>
    <property type="match status" value="1"/>
</dbReference>
<gene>
    <name evidence="17" type="primary">nnrD</name>
    <name evidence="18" type="synonym">nnrE</name>
    <name evidence="22" type="ORF">ALGA_0858</name>
</gene>
<comment type="cofactor">
    <cofactor evidence="18 19">
        <name>K(+)</name>
        <dbReference type="ChEBI" id="CHEBI:29103"/>
    </cofactor>
    <text evidence="18 19">Binds 1 potassium ion per subunit.</text>
</comment>
<feature type="binding site" evidence="17">
    <location>
        <position position="442"/>
    </location>
    <ligand>
        <name>(6S)-NADPHX</name>
        <dbReference type="ChEBI" id="CHEBI:64076"/>
    </ligand>
</feature>
<dbReference type="EMBL" id="AP018042">
    <property type="protein sequence ID" value="BAX79247.1"/>
    <property type="molecule type" value="Genomic_DNA"/>
</dbReference>
<evidence type="ECO:0000256" key="15">
    <source>
        <dbReference type="ARBA" id="ARBA00048238"/>
    </source>
</evidence>
<evidence type="ECO:0000256" key="4">
    <source>
        <dbReference type="ARBA" id="ARBA00009524"/>
    </source>
</evidence>
<dbReference type="GO" id="GO:0046872">
    <property type="term" value="F:metal ion binding"/>
    <property type="evidence" value="ECO:0007669"/>
    <property type="project" value="UniProtKB-UniRule"/>
</dbReference>
<evidence type="ECO:0000256" key="18">
    <source>
        <dbReference type="HAMAP-Rule" id="MF_01966"/>
    </source>
</evidence>
<comment type="catalytic activity">
    <reaction evidence="15 17 19">
        <text>(6S)-NADHX + ADP = AMP + phosphate + NADH + H(+)</text>
        <dbReference type="Rhea" id="RHEA:32223"/>
        <dbReference type="ChEBI" id="CHEBI:15378"/>
        <dbReference type="ChEBI" id="CHEBI:43474"/>
        <dbReference type="ChEBI" id="CHEBI:57945"/>
        <dbReference type="ChEBI" id="CHEBI:64074"/>
        <dbReference type="ChEBI" id="CHEBI:456215"/>
        <dbReference type="ChEBI" id="CHEBI:456216"/>
        <dbReference type="EC" id="4.2.1.136"/>
    </reaction>
</comment>
<evidence type="ECO:0000256" key="9">
    <source>
        <dbReference type="ARBA" id="ARBA00022958"/>
    </source>
</evidence>
<keyword evidence="23" id="KW-1185">Reference proteome</keyword>
<feature type="binding site" evidence="18">
    <location>
        <begin position="57"/>
        <end position="61"/>
    </location>
    <ligand>
        <name>(6S)-NADPHX</name>
        <dbReference type="ChEBI" id="CHEBI:64076"/>
    </ligand>
</feature>
<proteinExistence type="inferred from homology"/>
<comment type="catalytic activity">
    <reaction evidence="2 18 19">
        <text>(6R)-NADPHX = (6S)-NADPHX</text>
        <dbReference type="Rhea" id="RHEA:32227"/>
        <dbReference type="ChEBI" id="CHEBI:64076"/>
        <dbReference type="ChEBI" id="CHEBI:64077"/>
        <dbReference type="EC" id="5.1.99.6"/>
    </reaction>
</comment>
<keyword evidence="13" id="KW-0511">Multifunctional enzyme</keyword>
<evidence type="ECO:0000256" key="13">
    <source>
        <dbReference type="ARBA" id="ARBA00023268"/>
    </source>
</evidence>
<dbReference type="OrthoDB" id="9806925at2"/>
<comment type="caution">
    <text evidence="18">Lacks conserved residue(s) required for the propagation of feature annotation.</text>
</comment>
<comment type="catalytic activity">
    <reaction evidence="16 17 19">
        <text>(6S)-NADPHX + ADP = AMP + phosphate + NADPH + H(+)</text>
        <dbReference type="Rhea" id="RHEA:32235"/>
        <dbReference type="ChEBI" id="CHEBI:15378"/>
        <dbReference type="ChEBI" id="CHEBI:43474"/>
        <dbReference type="ChEBI" id="CHEBI:57783"/>
        <dbReference type="ChEBI" id="CHEBI:64076"/>
        <dbReference type="ChEBI" id="CHEBI:456215"/>
        <dbReference type="ChEBI" id="CHEBI:456216"/>
        <dbReference type="EC" id="4.2.1.136"/>
    </reaction>
</comment>
<evidence type="ECO:0000259" key="20">
    <source>
        <dbReference type="PROSITE" id="PS51383"/>
    </source>
</evidence>
<evidence type="ECO:0000256" key="6">
    <source>
        <dbReference type="ARBA" id="ARBA00022741"/>
    </source>
</evidence>
<evidence type="ECO:0000313" key="22">
    <source>
        <dbReference type="EMBL" id="BAX79247.1"/>
    </source>
</evidence>
<dbReference type="KEGG" id="mbas:ALGA_0858"/>
<feature type="binding site" evidence="17">
    <location>
        <position position="377"/>
    </location>
    <ligand>
        <name>(6S)-NADPHX</name>
        <dbReference type="ChEBI" id="CHEBI:64076"/>
    </ligand>
</feature>
<evidence type="ECO:0000256" key="17">
    <source>
        <dbReference type="HAMAP-Rule" id="MF_01965"/>
    </source>
</evidence>
<dbReference type="GO" id="GO:0005524">
    <property type="term" value="F:ATP binding"/>
    <property type="evidence" value="ECO:0007669"/>
    <property type="project" value="UniProtKB-UniRule"/>
</dbReference>
<reference evidence="23" key="2">
    <citation type="journal article" date="2020" name="Antonie Van Leeuwenhoek">
        <title>Labilibaculum antarcticum sp. nov., a novel facultative anaerobic, psychrotorelant bacterium isolated from marine sediment of Antarctica.</title>
        <authorList>
            <person name="Watanabe M."/>
            <person name="Kojima H."/>
            <person name="Fukui M."/>
        </authorList>
    </citation>
    <scope>NUCLEOTIDE SEQUENCE [LARGE SCALE GENOMIC DNA]</scope>
    <source>
        <strain evidence="23">SPP2</strain>
    </source>
</reference>
<accession>A0A1Y1CFV1</accession>
<evidence type="ECO:0000256" key="19">
    <source>
        <dbReference type="PIRNR" id="PIRNR017184"/>
    </source>
</evidence>
<dbReference type="Proteomes" id="UP000218267">
    <property type="component" value="Chromosome"/>
</dbReference>
<comment type="function">
    <text evidence="18">Catalyzes the epimerization of the S- and R-forms of NAD(P)HX, a damaged form of NAD(P)H that is a result of enzymatic or heat-dependent hydration. This is a prerequisite for the S-specific NAD(P)H-hydrate dehydratase to allow the repair of both epimers of NAD(P)HX.</text>
</comment>
<feature type="binding site" evidence="17">
    <location>
        <position position="263"/>
    </location>
    <ligand>
        <name>(6S)-NADPHX</name>
        <dbReference type="ChEBI" id="CHEBI:64076"/>
    </ligand>
</feature>
<comment type="function">
    <text evidence="14 19">Bifunctional enzyme that catalyzes the epimerization of the S- and R-forms of NAD(P)HX and the dehydration of the S-form of NAD(P)HX at the expense of ADP, which is converted to AMP. This allows the repair of both epimers of NAD(P)HX, a damaged form of NAD(P)H that is a result of enzymatic or heat-dependent hydration.</text>
</comment>
<dbReference type="InterPro" id="IPR036652">
    <property type="entry name" value="YjeF_N_dom_sf"/>
</dbReference>
<dbReference type="Pfam" id="PF01256">
    <property type="entry name" value="Carb_kinase"/>
    <property type="match status" value="1"/>
</dbReference>
<feature type="binding site" evidence="18">
    <location>
        <begin position="130"/>
        <end position="136"/>
    </location>
    <ligand>
        <name>(6S)-NADPHX</name>
        <dbReference type="ChEBI" id="CHEBI:64076"/>
    </ligand>
</feature>
<comment type="similarity">
    <text evidence="3 19">In the N-terminal section; belongs to the NnrE/AIBP family.</text>
</comment>
<feature type="domain" description="YjeF N-terminal" evidence="21">
    <location>
        <begin position="9"/>
        <end position="218"/>
    </location>
</feature>
<dbReference type="Gene3D" id="3.40.50.10260">
    <property type="entry name" value="YjeF N-terminal domain"/>
    <property type="match status" value="1"/>
</dbReference>
<dbReference type="NCBIfam" id="TIGR00196">
    <property type="entry name" value="yjeF_cterm"/>
    <property type="match status" value="1"/>
</dbReference>
<comment type="similarity">
    <text evidence="17">Belongs to the NnrD/CARKD family.</text>
</comment>
<feature type="binding site" evidence="18">
    <location>
        <position position="58"/>
    </location>
    <ligand>
        <name>K(+)</name>
        <dbReference type="ChEBI" id="CHEBI:29103"/>
    </ligand>
</feature>
<dbReference type="Gene3D" id="3.40.1190.20">
    <property type="match status" value="1"/>
</dbReference>
<evidence type="ECO:0000313" key="23">
    <source>
        <dbReference type="Proteomes" id="UP000218267"/>
    </source>
</evidence>
<dbReference type="GO" id="GO:0046496">
    <property type="term" value="P:nicotinamide nucleotide metabolic process"/>
    <property type="evidence" value="ECO:0007669"/>
    <property type="project" value="UniProtKB-UniRule"/>
</dbReference>
<organism evidence="22 23">
    <name type="scientific">Labilibaculum antarcticum</name>
    <dbReference type="NCBI Taxonomy" id="1717717"/>
    <lineage>
        <taxon>Bacteria</taxon>
        <taxon>Pseudomonadati</taxon>
        <taxon>Bacteroidota</taxon>
        <taxon>Bacteroidia</taxon>
        <taxon>Marinilabiliales</taxon>
        <taxon>Marinifilaceae</taxon>
        <taxon>Labilibaculum</taxon>
    </lineage>
</organism>
<evidence type="ECO:0000256" key="8">
    <source>
        <dbReference type="ARBA" id="ARBA00022857"/>
    </source>
</evidence>
<dbReference type="InterPro" id="IPR030677">
    <property type="entry name" value="Nnr"/>
</dbReference>
<sequence>MKIFTAKQVAEIDAYTIINEPISSIDLMERAAGEIYKWITDRFPAPQNCKIFVGPGNNGGDGLALARMLAGGNYSVEVFVLQISDKISADAEANLECIRILNTLDLYEMTSIDSMPWLFKDDIVIDAIFGSGLSRPIEGFALDVVNAINASDANVVAIDIPSGLMAEDNSKNNLRGIVRADFTLSFQFPKLAFLFPENEIYVGEWEIISIGLHPDIISSKTTAYKVLSKEFVKSLLMPRKKFDHKGTYGHGLLISGSYGKMGAAILASRASLRSGIGLLTSHIPRLGYQIMQTAVPEAMVSIDRSDIIFTEYPELSQFKAVAIGPGIDKKQNSFRAIVNLLKEVKVPLVIDADAINIISEHPELKKELPMGSIFTPHVREFERLVGKSGDSYTRNCMQREFAKAHGLTLMLKGAYTAICCPEGSCYFNPTGNPGMATAGSGDVLTGIILSLLSQGYSSHIAAIIGAYLHGLAGDLASVDVGVEALTASDIIDYLPKAWLYLKK</sequence>
<comment type="similarity">
    <text evidence="18">Belongs to the NnrE/AIBP family.</text>
</comment>
<reference evidence="22 23" key="1">
    <citation type="journal article" date="2018" name="Mar. Genomics">
        <title>Complete genome sequence of Marinifilaceae bacterium strain SPP2, isolated from the Antarctic marine sediment.</title>
        <authorList>
            <person name="Watanabe M."/>
            <person name="Kojima H."/>
            <person name="Fukui M."/>
        </authorList>
    </citation>
    <scope>NUCLEOTIDE SEQUENCE [LARGE SCALE GENOMIC DNA]</scope>
    <source>
        <strain evidence="22 23">SPP2</strain>
    </source>
</reference>
<evidence type="ECO:0000256" key="2">
    <source>
        <dbReference type="ARBA" id="ARBA00000909"/>
    </source>
</evidence>
<evidence type="ECO:0000256" key="7">
    <source>
        <dbReference type="ARBA" id="ARBA00022840"/>
    </source>
</evidence>
<evidence type="ECO:0000256" key="16">
    <source>
        <dbReference type="ARBA" id="ARBA00049209"/>
    </source>
</evidence>
<dbReference type="InterPro" id="IPR017953">
    <property type="entry name" value="Carbohydrate_kinase_pred_CS"/>
</dbReference>
<dbReference type="Pfam" id="PF03853">
    <property type="entry name" value="YjeF_N"/>
    <property type="match status" value="1"/>
</dbReference>
<feature type="binding site" evidence="18">
    <location>
        <position position="162"/>
    </location>
    <ligand>
        <name>K(+)</name>
        <dbReference type="ChEBI" id="CHEBI:29103"/>
    </ligand>
</feature>
<keyword evidence="6 17" id="KW-0547">Nucleotide-binding</keyword>
<evidence type="ECO:0000256" key="10">
    <source>
        <dbReference type="ARBA" id="ARBA00023027"/>
    </source>
</evidence>
<feature type="binding site" evidence="18">
    <location>
        <position position="126"/>
    </location>
    <ligand>
        <name>K(+)</name>
        <dbReference type="ChEBI" id="CHEBI:29103"/>
    </ligand>
</feature>
<dbReference type="PANTHER" id="PTHR12592:SF0">
    <property type="entry name" value="ATP-DEPENDENT (S)-NAD(P)H-HYDRATE DEHYDRATASE"/>
    <property type="match status" value="1"/>
</dbReference>
<dbReference type="HAMAP" id="MF_01966">
    <property type="entry name" value="NADHX_epimerase"/>
    <property type="match status" value="1"/>
</dbReference>
<dbReference type="InterPro" id="IPR004443">
    <property type="entry name" value="YjeF_N_dom"/>
</dbReference>
<dbReference type="SUPFAM" id="SSF53613">
    <property type="entry name" value="Ribokinase-like"/>
    <property type="match status" value="1"/>
</dbReference>
<keyword evidence="10 17" id="KW-0520">NAD</keyword>
<comment type="function">
    <text evidence="17">Catalyzes the dehydration of the S-form of NAD(P)HX at the expense of ADP, which is converted to AMP. Together with NAD(P)HX epimerase, which catalyzes the epimerization of the S- and R-forms, the enzyme allows the repair of both epimers of NAD(P)HX, a damaged form of NAD(P)H that is a result of enzymatic or heat-dependent hydration.</text>
</comment>
<dbReference type="PROSITE" id="PS51383">
    <property type="entry name" value="YJEF_C_3"/>
    <property type="match status" value="1"/>
</dbReference>
<evidence type="ECO:0000256" key="12">
    <source>
        <dbReference type="ARBA" id="ARBA00023239"/>
    </source>
</evidence>
<comment type="subunit">
    <text evidence="17">Homotetramer.</text>
</comment>
<dbReference type="SUPFAM" id="SSF64153">
    <property type="entry name" value="YjeF N-terminal domain-like"/>
    <property type="match status" value="1"/>
</dbReference>
<evidence type="ECO:0000256" key="14">
    <source>
        <dbReference type="ARBA" id="ARBA00025153"/>
    </source>
</evidence>
<keyword evidence="9 18" id="KW-0630">Potassium</keyword>
<dbReference type="RefSeq" id="WP_096433400.1">
    <property type="nucleotide sequence ID" value="NZ_AP018042.1"/>
</dbReference>
<dbReference type="GO" id="GO:0052855">
    <property type="term" value="F:ADP-dependent NAD(P)H-hydrate dehydratase activity"/>
    <property type="evidence" value="ECO:0007669"/>
    <property type="project" value="UniProtKB-UniRule"/>
</dbReference>
<dbReference type="PROSITE" id="PS51385">
    <property type="entry name" value="YJEF_N"/>
    <property type="match status" value="1"/>
</dbReference>
<protein>
    <recommendedName>
        <fullName evidence="19">Bifunctional NAD(P)H-hydrate repair enzyme</fullName>
    </recommendedName>
    <alternativeName>
        <fullName evidence="19">Nicotinamide nucleotide repair protein</fullName>
    </alternativeName>
    <domain>
        <recommendedName>
            <fullName evidence="19">ADP-dependent (S)-NAD(P)H-hydrate dehydratase</fullName>
            <ecNumber evidence="19">4.2.1.136</ecNumber>
        </recommendedName>
        <alternativeName>
            <fullName evidence="19">ADP-dependent NAD(P)HX dehydratase</fullName>
        </alternativeName>
    </domain>
    <domain>
        <recommendedName>
            <fullName evidence="19">NAD(P)H-hydrate epimerase</fullName>
            <ecNumber evidence="19">5.1.99.6</ecNumber>
        </recommendedName>
    </domain>
</protein>
<comment type="catalytic activity">
    <reaction evidence="1 18 19">
        <text>(6R)-NADHX = (6S)-NADHX</text>
        <dbReference type="Rhea" id="RHEA:32215"/>
        <dbReference type="ChEBI" id="CHEBI:64074"/>
        <dbReference type="ChEBI" id="CHEBI:64075"/>
        <dbReference type="EC" id="5.1.99.6"/>
    </reaction>
</comment>
<evidence type="ECO:0000256" key="11">
    <source>
        <dbReference type="ARBA" id="ARBA00023235"/>
    </source>
</evidence>
<evidence type="ECO:0000256" key="1">
    <source>
        <dbReference type="ARBA" id="ARBA00000013"/>
    </source>
</evidence>
<dbReference type="NCBIfam" id="TIGR00197">
    <property type="entry name" value="yjeF_nterm"/>
    <property type="match status" value="1"/>
</dbReference>
<keyword evidence="5 18" id="KW-0479">Metal-binding</keyword>
<feature type="binding site" evidence="17">
    <location>
        <begin position="412"/>
        <end position="416"/>
    </location>
    <ligand>
        <name>AMP</name>
        <dbReference type="ChEBI" id="CHEBI:456215"/>
    </ligand>
</feature>
<dbReference type="PANTHER" id="PTHR12592">
    <property type="entry name" value="ATP-DEPENDENT (S)-NAD(P)H-HYDRATE DEHYDRATASE FAMILY MEMBER"/>
    <property type="match status" value="1"/>
</dbReference>
<feature type="binding site" evidence="17">
    <location>
        <position position="441"/>
    </location>
    <ligand>
        <name>AMP</name>
        <dbReference type="ChEBI" id="CHEBI:456215"/>
    </ligand>
</feature>
<dbReference type="PIRSF" id="PIRSF017184">
    <property type="entry name" value="Nnr"/>
    <property type="match status" value="1"/>
</dbReference>
<name>A0A1Y1CFV1_9BACT</name>
<comment type="similarity">
    <text evidence="4 19">In the C-terminal section; belongs to the NnrD/CARKD family.</text>
</comment>
<comment type="cofactor">
    <cofactor evidence="17">
        <name>Mg(2+)</name>
        <dbReference type="ChEBI" id="CHEBI:18420"/>
    </cofactor>
</comment>
<dbReference type="HAMAP" id="MF_01965">
    <property type="entry name" value="NADHX_dehydratase"/>
    <property type="match status" value="1"/>
</dbReference>
<keyword evidence="8 17" id="KW-0521">NADP</keyword>
<feature type="domain" description="YjeF C-terminal" evidence="20">
    <location>
        <begin position="228"/>
        <end position="501"/>
    </location>
</feature>
<dbReference type="InterPro" id="IPR029056">
    <property type="entry name" value="Ribokinase-like"/>
</dbReference>
<dbReference type="GO" id="GO:0052856">
    <property type="term" value="F:NAD(P)HX epimerase activity"/>
    <property type="evidence" value="ECO:0007669"/>
    <property type="project" value="UniProtKB-UniRule"/>
</dbReference>
<keyword evidence="7 17" id="KW-0067">ATP-binding</keyword>
<dbReference type="EC" id="5.1.99.6" evidence="19"/>
<dbReference type="AlphaFoldDB" id="A0A1Y1CFV1"/>
<evidence type="ECO:0000256" key="3">
    <source>
        <dbReference type="ARBA" id="ARBA00006001"/>
    </source>
</evidence>
<evidence type="ECO:0000259" key="21">
    <source>
        <dbReference type="PROSITE" id="PS51385"/>
    </source>
</evidence>
<feature type="binding site" evidence="17">
    <location>
        <position position="326"/>
    </location>
    <ligand>
        <name>(6S)-NADPHX</name>
        <dbReference type="ChEBI" id="CHEBI:64076"/>
    </ligand>
</feature>
<dbReference type="GO" id="GO:0110051">
    <property type="term" value="P:metabolite repair"/>
    <property type="evidence" value="ECO:0007669"/>
    <property type="project" value="TreeGrafter"/>
</dbReference>
<evidence type="ECO:0000256" key="5">
    <source>
        <dbReference type="ARBA" id="ARBA00022723"/>
    </source>
</evidence>
<keyword evidence="11 18" id="KW-0413">Isomerase</keyword>
<dbReference type="EC" id="4.2.1.136" evidence="19"/>
<feature type="binding site" evidence="18">
    <location>
        <position position="159"/>
    </location>
    <ligand>
        <name>(6S)-NADPHX</name>
        <dbReference type="ChEBI" id="CHEBI:64076"/>
    </ligand>
</feature>
<dbReference type="CDD" id="cd01171">
    <property type="entry name" value="YXKO-related"/>
    <property type="match status" value="1"/>
</dbReference>
<dbReference type="InterPro" id="IPR000631">
    <property type="entry name" value="CARKD"/>
</dbReference>